<evidence type="ECO:0000259" key="1">
    <source>
        <dbReference type="Pfam" id="PF13460"/>
    </source>
</evidence>
<gene>
    <name evidence="2" type="ORF">D7Z26_26745</name>
</gene>
<accession>A0A494X8V4</accession>
<feature type="domain" description="NAD(P)-binding" evidence="1">
    <location>
        <begin position="12"/>
        <end position="121"/>
    </location>
</feature>
<sequence>MISSMRTAILAGATGLIGSYLLQRLLADSRYGKVIALSRRAIHASHPKLEVQAVSLDTLKDVAPTLRGDDWFCALGTTIKQAGSQEAFLRVDYEYPMALGEQAAATGAKQFLIVSAAGASPTSKIFYSRVKGEVERDLGKLELPRLHIFRPSLLLGEREKHRSGEKAWGVLMRGVNPLLLGSLRKYRAIHGDTVAEAMIRVANGTFEPGVHIHDGIGMSGR</sequence>
<dbReference type="OrthoDB" id="9798632at2"/>
<evidence type="ECO:0000313" key="2">
    <source>
        <dbReference type="EMBL" id="RKP44509.1"/>
    </source>
</evidence>
<evidence type="ECO:0000313" key="3">
    <source>
        <dbReference type="Proteomes" id="UP000282076"/>
    </source>
</evidence>
<dbReference type="Gene3D" id="3.40.50.720">
    <property type="entry name" value="NAD(P)-binding Rossmann-like Domain"/>
    <property type="match status" value="1"/>
</dbReference>
<keyword evidence="3" id="KW-1185">Reference proteome</keyword>
<dbReference type="EMBL" id="RBZM01000018">
    <property type="protein sequence ID" value="RKP44509.1"/>
    <property type="molecule type" value="Genomic_DNA"/>
</dbReference>
<comment type="caution">
    <text evidence="2">The sequence shown here is derived from an EMBL/GenBank/DDBJ whole genome shotgun (WGS) entry which is preliminary data.</text>
</comment>
<reference evidence="2 3" key="1">
    <citation type="submission" date="2018-10" db="EMBL/GenBank/DDBJ databases">
        <title>Cohnella sp. M2MS4P-1, whole genome shotgun sequence.</title>
        <authorList>
            <person name="Tuo L."/>
        </authorList>
    </citation>
    <scope>NUCLEOTIDE SEQUENCE [LARGE SCALE GENOMIC DNA]</scope>
    <source>
        <strain evidence="2 3">M2MS4P-1</strain>
    </source>
</reference>
<dbReference type="PANTHER" id="PTHR14097">
    <property type="entry name" value="OXIDOREDUCTASE HTATIP2"/>
    <property type="match status" value="1"/>
</dbReference>
<dbReference type="PANTHER" id="PTHR14097:SF7">
    <property type="entry name" value="OXIDOREDUCTASE HTATIP2"/>
    <property type="match status" value="1"/>
</dbReference>
<protein>
    <submittedName>
        <fullName evidence="2">NAD-dependent epimerase/dehydratase family protein</fullName>
    </submittedName>
</protein>
<dbReference type="InterPro" id="IPR036291">
    <property type="entry name" value="NAD(P)-bd_dom_sf"/>
</dbReference>
<dbReference type="Pfam" id="PF13460">
    <property type="entry name" value="NAD_binding_10"/>
    <property type="match status" value="1"/>
</dbReference>
<dbReference type="InterPro" id="IPR016040">
    <property type="entry name" value="NAD(P)-bd_dom"/>
</dbReference>
<dbReference type="SUPFAM" id="SSF51735">
    <property type="entry name" value="NAD(P)-binding Rossmann-fold domains"/>
    <property type="match status" value="1"/>
</dbReference>
<dbReference type="AlphaFoldDB" id="A0A494X8V4"/>
<name>A0A494X8V4_9BACL</name>
<organism evidence="2 3">
    <name type="scientific">Cohnella endophytica</name>
    <dbReference type="NCBI Taxonomy" id="2419778"/>
    <lineage>
        <taxon>Bacteria</taxon>
        <taxon>Bacillati</taxon>
        <taxon>Bacillota</taxon>
        <taxon>Bacilli</taxon>
        <taxon>Bacillales</taxon>
        <taxon>Paenibacillaceae</taxon>
        <taxon>Cohnella</taxon>
    </lineage>
</organism>
<proteinExistence type="predicted"/>
<dbReference type="Proteomes" id="UP000282076">
    <property type="component" value="Unassembled WGS sequence"/>
</dbReference>